<dbReference type="KEGG" id="pbi:112542840"/>
<sequence>MQLPSSQVIKNPTKDGSVQSSEVSMKNWLNLFFPNSEMRNSCTATQFDLLMKQRWKKNELTAYAETLKSDTSNMKFFSLFLAQLVIPCCLARSVADSYVGRCKSPGELPAPQFFLNGSSVQEGEWVLLQCLHSNEFEVKNFYFCKDGHPLSTPTALLYDGTYKVSLQISPESAGQYSCGYQSMDRKSQMKKSAHSAARNLTVISENELSVFTKELQRTNSQYLTKMDLSSDVHGASIPEFRRYISAHSSTEQRI</sequence>
<protein>
    <submittedName>
        <fullName evidence="4">Uncharacterized protein LOC112542840 isoform X1</fullName>
    </submittedName>
</protein>
<dbReference type="PROSITE" id="PS50835">
    <property type="entry name" value="IG_LIKE"/>
    <property type="match status" value="1"/>
</dbReference>
<reference evidence="4" key="1">
    <citation type="submission" date="2025-08" db="UniProtKB">
        <authorList>
            <consortium name="RefSeq"/>
        </authorList>
    </citation>
    <scope>IDENTIFICATION</scope>
    <source>
        <tissue evidence="4">Liver</tissue>
    </source>
</reference>
<evidence type="ECO:0000259" key="2">
    <source>
        <dbReference type="PROSITE" id="PS50835"/>
    </source>
</evidence>
<accession>A0A9F5J4J9</accession>
<dbReference type="InterPro" id="IPR036179">
    <property type="entry name" value="Ig-like_dom_sf"/>
</dbReference>
<dbReference type="AlphaFoldDB" id="A0A9F5J4J9"/>
<dbReference type="RefSeq" id="XP_025032412.1">
    <property type="nucleotide sequence ID" value="XM_025176644.1"/>
</dbReference>
<organism evidence="3 4">
    <name type="scientific">Python bivittatus</name>
    <name type="common">Burmese python</name>
    <name type="synonym">Python molurus bivittatus</name>
    <dbReference type="NCBI Taxonomy" id="176946"/>
    <lineage>
        <taxon>Eukaryota</taxon>
        <taxon>Metazoa</taxon>
        <taxon>Chordata</taxon>
        <taxon>Craniata</taxon>
        <taxon>Vertebrata</taxon>
        <taxon>Euteleostomi</taxon>
        <taxon>Lepidosauria</taxon>
        <taxon>Squamata</taxon>
        <taxon>Bifurcata</taxon>
        <taxon>Unidentata</taxon>
        <taxon>Episquamata</taxon>
        <taxon>Toxicofera</taxon>
        <taxon>Serpentes</taxon>
        <taxon>Henophidia</taxon>
        <taxon>Pythonidae</taxon>
        <taxon>Python</taxon>
    </lineage>
</organism>
<dbReference type="SUPFAM" id="SSF48726">
    <property type="entry name" value="Immunoglobulin"/>
    <property type="match status" value="1"/>
</dbReference>
<keyword evidence="3" id="KW-1185">Reference proteome</keyword>
<feature type="domain" description="Ig-like" evidence="2">
    <location>
        <begin position="111"/>
        <end position="201"/>
    </location>
</feature>
<evidence type="ECO:0000313" key="3">
    <source>
        <dbReference type="Proteomes" id="UP000695026"/>
    </source>
</evidence>
<proteinExistence type="predicted"/>
<dbReference type="GeneID" id="112542840"/>
<evidence type="ECO:0000313" key="4">
    <source>
        <dbReference type="RefSeq" id="XP_025032412.1"/>
    </source>
</evidence>
<dbReference type="Gene3D" id="2.60.40.10">
    <property type="entry name" value="Immunoglobulins"/>
    <property type="match status" value="1"/>
</dbReference>
<dbReference type="InterPro" id="IPR007110">
    <property type="entry name" value="Ig-like_dom"/>
</dbReference>
<dbReference type="OrthoDB" id="9397084at2759"/>
<dbReference type="Proteomes" id="UP000695026">
    <property type="component" value="Unplaced"/>
</dbReference>
<name>A0A9F5J4J9_PYTBI</name>
<gene>
    <name evidence="4" type="primary">LOC112542840</name>
</gene>
<feature type="region of interest" description="Disordered" evidence="1">
    <location>
        <begin position="1"/>
        <end position="21"/>
    </location>
</feature>
<evidence type="ECO:0000256" key="1">
    <source>
        <dbReference type="SAM" id="MobiDB-lite"/>
    </source>
</evidence>
<dbReference type="InterPro" id="IPR013783">
    <property type="entry name" value="Ig-like_fold"/>
</dbReference>